<dbReference type="Proteomes" id="UP000269669">
    <property type="component" value="Unassembled WGS sequence"/>
</dbReference>
<keyword evidence="5" id="KW-1185">Reference proteome</keyword>
<dbReference type="PANTHER" id="PTHR36509">
    <property type="entry name" value="BLL3101 PROTEIN"/>
    <property type="match status" value="1"/>
</dbReference>
<feature type="signal peptide" evidence="1">
    <location>
        <begin position="1"/>
        <end position="25"/>
    </location>
</feature>
<evidence type="ECO:0008006" key="6">
    <source>
        <dbReference type="Google" id="ProtNLM"/>
    </source>
</evidence>
<dbReference type="InterPro" id="IPR010621">
    <property type="entry name" value="DUF1214"/>
</dbReference>
<protein>
    <recommendedName>
        <fullName evidence="6">Cell envelope protein</fullName>
    </recommendedName>
</protein>
<accession>A0A3R9QA26</accession>
<evidence type="ECO:0000259" key="2">
    <source>
        <dbReference type="Pfam" id="PF06742"/>
    </source>
</evidence>
<dbReference type="InterPro" id="IPR010679">
    <property type="entry name" value="DUF1254"/>
</dbReference>
<dbReference type="RefSeq" id="WP_221761617.1">
    <property type="nucleotide sequence ID" value="NZ_RSDW01000001.1"/>
</dbReference>
<feature type="domain" description="DUF1214" evidence="2">
    <location>
        <begin position="338"/>
        <end position="450"/>
    </location>
</feature>
<dbReference type="Gene3D" id="2.60.120.600">
    <property type="entry name" value="Domain of unknown function DUF1214, C-terminal domain"/>
    <property type="match status" value="1"/>
</dbReference>
<dbReference type="Gene3D" id="2.60.40.1610">
    <property type="entry name" value="Domain of unknown function DUF1254"/>
    <property type="match status" value="1"/>
</dbReference>
<evidence type="ECO:0000313" key="5">
    <source>
        <dbReference type="Proteomes" id="UP000269669"/>
    </source>
</evidence>
<keyword evidence="1" id="KW-0732">Signal</keyword>
<dbReference type="AlphaFoldDB" id="A0A3R9QA26"/>
<feature type="domain" description="DUF1254" evidence="3">
    <location>
        <begin position="72"/>
        <end position="203"/>
    </location>
</feature>
<dbReference type="PANTHER" id="PTHR36509:SF2">
    <property type="entry name" value="BLL3101 PROTEIN"/>
    <property type="match status" value="1"/>
</dbReference>
<dbReference type="InterPro" id="IPR037049">
    <property type="entry name" value="DUF1214_C_sf"/>
</dbReference>
<dbReference type="EMBL" id="RSDW01000001">
    <property type="protein sequence ID" value="RSL16879.1"/>
    <property type="molecule type" value="Genomic_DNA"/>
</dbReference>
<feature type="chain" id="PRO_5018749792" description="Cell envelope protein" evidence="1">
    <location>
        <begin position="26"/>
        <end position="466"/>
    </location>
</feature>
<name>A0A3R9QA26_9BACT</name>
<evidence type="ECO:0000313" key="4">
    <source>
        <dbReference type="EMBL" id="RSL16879.1"/>
    </source>
</evidence>
<dbReference type="Pfam" id="PF06742">
    <property type="entry name" value="DUF1214"/>
    <property type="match status" value="1"/>
</dbReference>
<dbReference type="SUPFAM" id="SSF160935">
    <property type="entry name" value="VPA0735-like"/>
    <property type="match status" value="1"/>
</dbReference>
<organism evidence="4 5">
    <name type="scientific">Edaphobacter aggregans</name>
    <dbReference type="NCBI Taxonomy" id="570835"/>
    <lineage>
        <taxon>Bacteria</taxon>
        <taxon>Pseudomonadati</taxon>
        <taxon>Acidobacteriota</taxon>
        <taxon>Terriglobia</taxon>
        <taxon>Terriglobales</taxon>
        <taxon>Acidobacteriaceae</taxon>
        <taxon>Edaphobacter</taxon>
    </lineage>
</organism>
<dbReference type="InterPro" id="IPR037050">
    <property type="entry name" value="DUF1254_sf"/>
</dbReference>
<evidence type="ECO:0000259" key="3">
    <source>
        <dbReference type="Pfam" id="PF06863"/>
    </source>
</evidence>
<dbReference type="Pfam" id="PF06863">
    <property type="entry name" value="DUF1254"/>
    <property type="match status" value="1"/>
</dbReference>
<evidence type="ECO:0000256" key="1">
    <source>
        <dbReference type="SAM" id="SignalP"/>
    </source>
</evidence>
<sequence length="466" mass="51847">MMKKTFCSALLVLFLVSMGSGTGRAQSTPSPAEVRAIAKEAYIYGFPMVQAYLTMYAFSIDKSNSQYKGPFNAPLSFARVFTPEDTAFVTPNSDTPYTFLSLDLRAEPIVITIPPVEKNRYWVFQMMDLYTFNFDYIGMRTTGNKGGTFLVAGPLWKGTVPPGITKVLRPETEFINVVGRTQLFNAADLENVKKIQAKYKAQPLSAFWGKPAPPAAPAIDWIRPVPPREMRTSLYFFNVMNFLLQFCPTQHSETELRARFASIGIAPGKTIDFNSLSPEMTAGWVAGMANGQKEIDARRAASGGNISNFFGTRAFLHGDYVARATGAQMGIGANSKEEALYPLYEKDADGQALDGSKARYTLHFAKGLFPPVNAFWSLTLYNLPQQLLVKNPINRYLINSPMMPDLKLDSDGGLTMYIQADSPGKDREANWLPAPKAPFMLAMRYYLPKQELLDGSWKSPQVQRVK</sequence>
<proteinExistence type="predicted"/>
<reference evidence="4 5" key="1">
    <citation type="submission" date="2018-12" db="EMBL/GenBank/DDBJ databases">
        <title>Sequencing of bacterial isolates from soil warming experiment in Harvard Forest, Massachusetts, USA.</title>
        <authorList>
            <person name="Deangelis K."/>
        </authorList>
    </citation>
    <scope>NUCLEOTIDE SEQUENCE [LARGE SCALE GENOMIC DNA]</scope>
    <source>
        <strain evidence="4 5">EB153</strain>
    </source>
</reference>
<comment type="caution">
    <text evidence="4">The sequence shown here is derived from an EMBL/GenBank/DDBJ whole genome shotgun (WGS) entry which is preliminary data.</text>
</comment>
<gene>
    <name evidence="4" type="ORF">EDE15_2405</name>
</gene>